<feature type="domain" description="TonB-dependent receptor plug" evidence="8">
    <location>
        <begin position="64"/>
        <end position="152"/>
    </location>
</feature>
<evidence type="ECO:0000256" key="1">
    <source>
        <dbReference type="ARBA" id="ARBA00004571"/>
    </source>
</evidence>
<comment type="caution">
    <text evidence="9">The sequence shown here is derived from an EMBL/GenBank/DDBJ whole genome shotgun (WGS) entry which is preliminary data.</text>
</comment>
<dbReference type="OrthoDB" id="9762903at2"/>
<organism evidence="9 10">
    <name type="scientific">Arcticibacter pallidicorallinus</name>
    <dbReference type="NCBI Taxonomy" id="1259464"/>
    <lineage>
        <taxon>Bacteria</taxon>
        <taxon>Pseudomonadati</taxon>
        <taxon>Bacteroidota</taxon>
        <taxon>Sphingobacteriia</taxon>
        <taxon>Sphingobacteriales</taxon>
        <taxon>Sphingobacteriaceae</taxon>
        <taxon>Arcticibacter</taxon>
    </lineage>
</organism>
<keyword evidence="7" id="KW-0998">Cell outer membrane</keyword>
<keyword evidence="4" id="KW-0812">Transmembrane</keyword>
<evidence type="ECO:0000256" key="4">
    <source>
        <dbReference type="ARBA" id="ARBA00022692"/>
    </source>
</evidence>
<keyword evidence="9" id="KW-0675">Receptor</keyword>
<dbReference type="RefSeq" id="WP_106290885.1">
    <property type="nucleotide sequence ID" value="NZ_PVTH01000001.1"/>
</dbReference>
<evidence type="ECO:0000259" key="8">
    <source>
        <dbReference type="Pfam" id="PF07715"/>
    </source>
</evidence>
<keyword evidence="3" id="KW-1134">Transmembrane beta strand</keyword>
<dbReference type="InterPro" id="IPR037066">
    <property type="entry name" value="Plug_dom_sf"/>
</dbReference>
<keyword evidence="2" id="KW-0813">Transport</keyword>
<evidence type="ECO:0000256" key="6">
    <source>
        <dbReference type="ARBA" id="ARBA00023136"/>
    </source>
</evidence>
<keyword evidence="6" id="KW-0472">Membrane</keyword>
<evidence type="ECO:0000313" key="10">
    <source>
        <dbReference type="Proteomes" id="UP000238034"/>
    </source>
</evidence>
<dbReference type="Proteomes" id="UP000238034">
    <property type="component" value="Unassembled WGS sequence"/>
</dbReference>
<reference evidence="9 10" key="1">
    <citation type="submission" date="2018-03" db="EMBL/GenBank/DDBJ databases">
        <title>Genomic Encyclopedia of Type Strains, Phase III (KMG-III): the genomes of soil and plant-associated and newly described type strains.</title>
        <authorList>
            <person name="Whitman W."/>
        </authorList>
    </citation>
    <scope>NUCLEOTIDE SEQUENCE [LARGE SCALE GENOMIC DNA]</scope>
    <source>
        <strain evidence="9 10">CGMCC 1.9313</strain>
    </source>
</reference>
<protein>
    <submittedName>
        <fullName evidence="9">Outer membrane cobalamin receptor</fullName>
    </submittedName>
</protein>
<dbReference type="InterPro" id="IPR039426">
    <property type="entry name" value="TonB-dep_rcpt-like"/>
</dbReference>
<sequence>MATGIAGKAPQKSFINYLLSLLVLLAGSGYCYGQDKSSPAPALLHTDTLHQVQINASHLLPPVKSPVPHQSLKGTQLERLNSLNVADALRFFSGLQVKDYGGVGGLKTVDVRSMGTNHTSVFYDGVQLGNAMNGQTDLGKFSLDNIGEIHLYTFQKSDIFQPARAFAAGNSLYLESKAPVFREGRRTNAGLKLKAGSFGLINPSGLLQQKISKNVFASLSTEWQKSDGDYPFRYTNGVYDTTASRQNGDIDAMRLEAGLYGTMRDSSQWTIKSYHYRSARGLPRAIVSNNFESDERLWDRNSFVQASWKSPVGRRLQTMANAKYAYDYTRYLDPDYYRQEGPLDNHYRQKELYISLANKYHIKPFWTVGLSGDWISNKLDADLDFFAYPTRNSGLVAAASSLDFKTFHLQASLLGTYVSEKVKTYQSASNFHKYTPAVSASWQPFSRHPLLVNAFYKETFRMPTFNDLYYSMIGNTALQPEQVAQHNLGASFNKNLNGSVWKSLSFQANAYYNKVKDKIVAIPAENLFRWTMTNLGEVDIRGIESTFRSQLQASSEVILQIGLNYTYQKAIDVTPGAANFNHQIPYTPVHSGSLTLGADYKDLSLNYSYAYCGERYSQKTNIPANYIQPWYTHDVSLIQTVKISGHQYKLSGELNNIFNQYRDIVLNFPMPGRSFRFTLSTNI</sequence>
<dbReference type="PANTHER" id="PTHR30069">
    <property type="entry name" value="TONB-DEPENDENT OUTER MEMBRANE RECEPTOR"/>
    <property type="match status" value="1"/>
</dbReference>
<gene>
    <name evidence="9" type="ORF">B0I27_101427</name>
</gene>
<dbReference type="EMBL" id="PVTH01000001">
    <property type="protein sequence ID" value="PRY55457.1"/>
    <property type="molecule type" value="Genomic_DNA"/>
</dbReference>
<dbReference type="InterPro" id="IPR036942">
    <property type="entry name" value="Beta-barrel_TonB_sf"/>
</dbReference>
<dbReference type="Pfam" id="PF07715">
    <property type="entry name" value="Plug"/>
    <property type="match status" value="1"/>
</dbReference>
<evidence type="ECO:0000256" key="5">
    <source>
        <dbReference type="ARBA" id="ARBA00022729"/>
    </source>
</evidence>
<proteinExistence type="predicted"/>
<dbReference type="GO" id="GO:0044718">
    <property type="term" value="P:siderophore transmembrane transport"/>
    <property type="evidence" value="ECO:0007669"/>
    <property type="project" value="TreeGrafter"/>
</dbReference>
<comment type="subcellular location">
    <subcellularLocation>
        <location evidence="1">Cell outer membrane</location>
        <topology evidence="1">Multi-pass membrane protein</topology>
    </subcellularLocation>
</comment>
<dbReference type="GO" id="GO:0015344">
    <property type="term" value="F:siderophore uptake transmembrane transporter activity"/>
    <property type="evidence" value="ECO:0007669"/>
    <property type="project" value="TreeGrafter"/>
</dbReference>
<name>A0A2T0UCB3_9SPHI</name>
<dbReference type="PANTHER" id="PTHR30069:SF29">
    <property type="entry name" value="HEMOGLOBIN AND HEMOGLOBIN-HAPTOGLOBIN-BINDING PROTEIN 1-RELATED"/>
    <property type="match status" value="1"/>
</dbReference>
<keyword evidence="10" id="KW-1185">Reference proteome</keyword>
<dbReference type="SUPFAM" id="SSF56935">
    <property type="entry name" value="Porins"/>
    <property type="match status" value="1"/>
</dbReference>
<dbReference type="Gene3D" id="2.170.130.10">
    <property type="entry name" value="TonB-dependent receptor, plug domain"/>
    <property type="match status" value="1"/>
</dbReference>
<dbReference type="InterPro" id="IPR012910">
    <property type="entry name" value="Plug_dom"/>
</dbReference>
<evidence type="ECO:0000256" key="2">
    <source>
        <dbReference type="ARBA" id="ARBA00022448"/>
    </source>
</evidence>
<dbReference type="GO" id="GO:0009279">
    <property type="term" value="C:cell outer membrane"/>
    <property type="evidence" value="ECO:0007669"/>
    <property type="project" value="UniProtKB-SubCell"/>
</dbReference>
<evidence type="ECO:0000313" key="9">
    <source>
        <dbReference type="EMBL" id="PRY55457.1"/>
    </source>
</evidence>
<dbReference type="AlphaFoldDB" id="A0A2T0UCB3"/>
<dbReference type="Gene3D" id="2.40.170.20">
    <property type="entry name" value="TonB-dependent receptor, beta-barrel domain"/>
    <property type="match status" value="1"/>
</dbReference>
<evidence type="ECO:0000256" key="7">
    <source>
        <dbReference type="ARBA" id="ARBA00023237"/>
    </source>
</evidence>
<evidence type="ECO:0000256" key="3">
    <source>
        <dbReference type="ARBA" id="ARBA00022452"/>
    </source>
</evidence>
<accession>A0A2T0UCB3</accession>
<keyword evidence="5" id="KW-0732">Signal</keyword>